<feature type="transmembrane region" description="Helical" evidence="6">
    <location>
        <begin position="76"/>
        <end position="97"/>
    </location>
</feature>
<dbReference type="PANTHER" id="PTHR46858">
    <property type="entry name" value="OS05G0521000 PROTEIN"/>
    <property type="match status" value="1"/>
</dbReference>
<proteinExistence type="predicted"/>
<dbReference type="InterPro" id="IPR013083">
    <property type="entry name" value="Znf_RING/FYVE/PHD"/>
</dbReference>
<keyword evidence="6" id="KW-0812">Transmembrane</keyword>
<dbReference type="AlphaFoldDB" id="A0A5A7R9L5"/>
<keyword evidence="1" id="KW-0479">Metal-binding</keyword>
<evidence type="ECO:0000256" key="5">
    <source>
        <dbReference type="SAM" id="MobiDB-lite"/>
    </source>
</evidence>
<keyword evidence="9" id="KW-1185">Reference proteome</keyword>
<dbReference type="Pfam" id="PF16040">
    <property type="entry name" value="APD1-4_N"/>
    <property type="match status" value="1"/>
</dbReference>
<feature type="transmembrane region" description="Helical" evidence="6">
    <location>
        <begin position="290"/>
        <end position="311"/>
    </location>
</feature>
<dbReference type="SMART" id="SM00184">
    <property type="entry name" value="RING"/>
    <property type="match status" value="1"/>
</dbReference>
<feature type="region of interest" description="Disordered" evidence="5">
    <location>
        <begin position="339"/>
        <end position="367"/>
    </location>
</feature>
<dbReference type="GO" id="GO:0061630">
    <property type="term" value="F:ubiquitin protein ligase activity"/>
    <property type="evidence" value="ECO:0007669"/>
    <property type="project" value="TreeGrafter"/>
</dbReference>
<feature type="domain" description="RING-type" evidence="7">
    <location>
        <begin position="377"/>
        <end position="416"/>
    </location>
</feature>
<dbReference type="InterPro" id="IPR032008">
    <property type="entry name" value="APD1-4_N"/>
</dbReference>
<evidence type="ECO:0000313" key="8">
    <source>
        <dbReference type="EMBL" id="GER54425.1"/>
    </source>
</evidence>
<evidence type="ECO:0000256" key="6">
    <source>
        <dbReference type="SAM" id="Phobius"/>
    </source>
</evidence>
<dbReference type="GO" id="GO:0008270">
    <property type="term" value="F:zinc ion binding"/>
    <property type="evidence" value="ECO:0007669"/>
    <property type="project" value="UniProtKB-KW"/>
</dbReference>
<feature type="region of interest" description="Disordered" evidence="5">
    <location>
        <begin position="1"/>
        <end position="38"/>
    </location>
</feature>
<evidence type="ECO:0000259" key="7">
    <source>
        <dbReference type="PROSITE" id="PS50089"/>
    </source>
</evidence>
<keyword evidence="2 4" id="KW-0863">Zinc-finger</keyword>
<dbReference type="SUPFAM" id="SSF57850">
    <property type="entry name" value="RING/U-box"/>
    <property type="match status" value="1"/>
</dbReference>
<evidence type="ECO:0000313" key="9">
    <source>
        <dbReference type="Proteomes" id="UP000325081"/>
    </source>
</evidence>
<evidence type="ECO:0000256" key="2">
    <source>
        <dbReference type="ARBA" id="ARBA00022771"/>
    </source>
</evidence>
<dbReference type="GO" id="GO:0016567">
    <property type="term" value="P:protein ubiquitination"/>
    <property type="evidence" value="ECO:0007669"/>
    <property type="project" value="TreeGrafter"/>
</dbReference>
<dbReference type="PANTHER" id="PTHR46858:SF5">
    <property type="entry name" value="E3 UBIQUITIN-PROTEIN LIGASE APD1-RELATED"/>
    <property type="match status" value="1"/>
</dbReference>
<dbReference type="Proteomes" id="UP000325081">
    <property type="component" value="Unassembled WGS sequence"/>
</dbReference>
<dbReference type="Pfam" id="PF16041">
    <property type="entry name" value="APD1-4_M"/>
    <property type="match status" value="1"/>
</dbReference>
<evidence type="ECO:0000256" key="1">
    <source>
        <dbReference type="ARBA" id="ARBA00022723"/>
    </source>
</evidence>
<gene>
    <name evidence="8" type="ORF">STAS_32012</name>
</gene>
<dbReference type="PROSITE" id="PS50089">
    <property type="entry name" value="ZF_RING_2"/>
    <property type="match status" value="1"/>
</dbReference>
<dbReference type="GO" id="GO:0009705">
    <property type="term" value="C:plant-type vacuole membrane"/>
    <property type="evidence" value="ECO:0007669"/>
    <property type="project" value="TreeGrafter"/>
</dbReference>
<reference evidence="9" key="1">
    <citation type="journal article" date="2019" name="Curr. Biol.">
        <title>Genome Sequence of Striga asiatica Provides Insight into the Evolution of Plant Parasitism.</title>
        <authorList>
            <person name="Yoshida S."/>
            <person name="Kim S."/>
            <person name="Wafula E.K."/>
            <person name="Tanskanen J."/>
            <person name="Kim Y.M."/>
            <person name="Honaas L."/>
            <person name="Yang Z."/>
            <person name="Spallek T."/>
            <person name="Conn C.E."/>
            <person name="Ichihashi Y."/>
            <person name="Cheong K."/>
            <person name="Cui S."/>
            <person name="Der J.P."/>
            <person name="Gundlach H."/>
            <person name="Jiao Y."/>
            <person name="Hori C."/>
            <person name="Ishida J.K."/>
            <person name="Kasahara H."/>
            <person name="Kiba T."/>
            <person name="Kim M.S."/>
            <person name="Koo N."/>
            <person name="Laohavisit A."/>
            <person name="Lee Y.H."/>
            <person name="Lumba S."/>
            <person name="McCourt P."/>
            <person name="Mortimer J.C."/>
            <person name="Mutuku J.M."/>
            <person name="Nomura T."/>
            <person name="Sasaki-Sekimoto Y."/>
            <person name="Seto Y."/>
            <person name="Wang Y."/>
            <person name="Wakatake T."/>
            <person name="Sakakibara H."/>
            <person name="Demura T."/>
            <person name="Yamaguchi S."/>
            <person name="Yoneyama K."/>
            <person name="Manabe R.I."/>
            <person name="Nelson D.C."/>
            <person name="Schulman A.H."/>
            <person name="Timko M.P."/>
            <person name="dePamphilis C.W."/>
            <person name="Choi D."/>
            <person name="Shirasu K."/>
        </authorList>
    </citation>
    <scope>NUCLEOTIDE SEQUENCE [LARGE SCALE GENOMIC DNA]</scope>
    <source>
        <strain evidence="9">cv. UVA1</strain>
    </source>
</reference>
<dbReference type="OrthoDB" id="3045089at2759"/>
<dbReference type="EMBL" id="BKCP01011070">
    <property type="protein sequence ID" value="GER54425.1"/>
    <property type="molecule type" value="Genomic_DNA"/>
</dbReference>
<organism evidence="8 9">
    <name type="scientific">Striga asiatica</name>
    <name type="common">Asiatic witchweed</name>
    <name type="synonym">Buchnera asiatica</name>
    <dbReference type="NCBI Taxonomy" id="4170"/>
    <lineage>
        <taxon>Eukaryota</taxon>
        <taxon>Viridiplantae</taxon>
        <taxon>Streptophyta</taxon>
        <taxon>Embryophyta</taxon>
        <taxon>Tracheophyta</taxon>
        <taxon>Spermatophyta</taxon>
        <taxon>Magnoliopsida</taxon>
        <taxon>eudicotyledons</taxon>
        <taxon>Gunneridae</taxon>
        <taxon>Pentapetalae</taxon>
        <taxon>asterids</taxon>
        <taxon>lamiids</taxon>
        <taxon>Lamiales</taxon>
        <taxon>Orobanchaceae</taxon>
        <taxon>Buchnereae</taxon>
        <taxon>Striga</taxon>
    </lineage>
</organism>
<comment type="caution">
    <text evidence="8">The sequence shown here is derived from an EMBL/GenBank/DDBJ whole genome shotgun (WGS) entry which is preliminary data.</text>
</comment>
<dbReference type="GO" id="GO:0005768">
    <property type="term" value="C:endosome"/>
    <property type="evidence" value="ECO:0007669"/>
    <property type="project" value="TreeGrafter"/>
</dbReference>
<dbReference type="InterPro" id="IPR001841">
    <property type="entry name" value="Znf_RING"/>
</dbReference>
<sequence>MERADQSSTGGEYSGGASASATWESYEESPPLPFPERFPEFRRNYSREERFEGMNNEGALMNGGGSSATRDDPMSCFVASTTFSFFVVMTMAFGLYASETLRLGPNSSILMKPNHLFVEYIKVIAVDASKGAMLYGFYKDPPLDVKTTWSETHKITLPASTHKEWVYYLNEGSQISISYSVNSRSSSYLILVIAEGEAGLSEWLKEPSYPNITLSWNIINGTGVIQKDISDSSTYYIAVDSYYKCTPSEGQCTFKLFISSGNAAVLTSPGRSPGIVSGDWNVKLSYGPRWITYLVGTAGITFLLLLVNYFLNHFRRTEQDTSRDQLGEERNSLLLHKDEDAPSWGSSYASVSDDEERKEDMSQGAKAAKDDENKQICAICFDAPKDSFFIPCGHCAACYGCSTRVVESSGVCPICRRPIKRVRKIYTV</sequence>
<accession>A0A5A7R9L5</accession>
<keyword evidence="6" id="KW-0472">Membrane</keyword>
<feature type="compositionally biased region" description="Low complexity" evidence="5">
    <location>
        <begin position="7"/>
        <end position="21"/>
    </location>
</feature>
<dbReference type="Gene3D" id="3.30.40.10">
    <property type="entry name" value="Zinc/RING finger domain, C3HC4 (zinc finger)"/>
    <property type="match status" value="1"/>
</dbReference>
<dbReference type="InterPro" id="IPR032010">
    <property type="entry name" value="APD1-4_M"/>
</dbReference>
<dbReference type="Pfam" id="PF13920">
    <property type="entry name" value="zf-C3HC4_3"/>
    <property type="match status" value="1"/>
</dbReference>
<keyword evidence="3" id="KW-0862">Zinc</keyword>
<evidence type="ECO:0000256" key="4">
    <source>
        <dbReference type="PROSITE-ProRule" id="PRU00175"/>
    </source>
</evidence>
<evidence type="ECO:0000256" key="3">
    <source>
        <dbReference type="ARBA" id="ARBA00022833"/>
    </source>
</evidence>
<protein>
    <submittedName>
        <fullName evidence="8">RING/U-box superfamily protein</fullName>
    </submittedName>
</protein>
<name>A0A5A7R9L5_STRAF</name>
<keyword evidence="6" id="KW-1133">Transmembrane helix</keyword>